<dbReference type="Pfam" id="PF14737">
    <property type="entry name" value="DUF4470"/>
    <property type="match status" value="1"/>
</dbReference>
<protein>
    <recommendedName>
        <fullName evidence="2">DUF4470 domain-containing protein</fullName>
    </recommendedName>
</protein>
<organism evidence="3 4">
    <name type="scientific">Arthrobotrys conoides</name>
    <dbReference type="NCBI Taxonomy" id="74498"/>
    <lineage>
        <taxon>Eukaryota</taxon>
        <taxon>Fungi</taxon>
        <taxon>Dikarya</taxon>
        <taxon>Ascomycota</taxon>
        <taxon>Pezizomycotina</taxon>
        <taxon>Orbiliomycetes</taxon>
        <taxon>Orbiliales</taxon>
        <taxon>Orbiliaceae</taxon>
        <taxon>Arthrobotrys</taxon>
    </lineage>
</organism>
<evidence type="ECO:0000313" key="4">
    <source>
        <dbReference type="Proteomes" id="UP001307849"/>
    </source>
</evidence>
<dbReference type="InterPro" id="IPR027974">
    <property type="entry name" value="DUF4470"/>
</dbReference>
<feature type="region of interest" description="Disordered" evidence="1">
    <location>
        <begin position="761"/>
        <end position="781"/>
    </location>
</feature>
<evidence type="ECO:0000259" key="2">
    <source>
        <dbReference type="Pfam" id="PF14737"/>
    </source>
</evidence>
<comment type="caution">
    <text evidence="3">The sequence shown here is derived from an EMBL/GenBank/DDBJ whole genome shotgun (WGS) entry which is preliminary data.</text>
</comment>
<proteinExistence type="predicted"/>
<dbReference type="Proteomes" id="UP001307849">
    <property type="component" value="Unassembled WGS sequence"/>
</dbReference>
<reference evidence="3 4" key="1">
    <citation type="submission" date="2019-10" db="EMBL/GenBank/DDBJ databases">
        <authorList>
            <person name="Palmer J.M."/>
        </authorList>
    </citation>
    <scope>NUCLEOTIDE SEQUENCE [LARGE SCALE GENOMIC DNA]</scope>
    <source>
        <strain evidence="3 4">TWF506</strain>
    </source>
</reference>
<dbReference type="AlphaFoldDB" id="A0AAN8RQG5"/>
<name>A0AAN8RQG5_9PEZI</name>
<keyword evidence="4" id="KW-1185">Reference proteome</keyword>
<evidence type="ECO:0000313" key="3">
    <source>
        <dbReference type="EMBL" id="KAK6520052.1"/>
    </source>
</evidence>
<gene>
    <name evidence="3" type="ORF">TWF506_000342</name>
</gene>
<feature type="domain" description="DUF4470" evidence="2">
    <location>
        <begin position="15"/>
        <end position="107"/>
    </location>
</feature>
<sequence>MLQPTYFDPHRPFYPIGNSTAVNLAAHLPPEIDVDALLLGCGDVRNILFTLFTESGKGHTAGISRKYHFTCCDLEAGVIARNILILAMIMKNENAHEIWPIYYDFLIQNKYSDTIKKYVDQLLRSAEDINSWSNSDIGRVLKFGSVQSLVAVKRIWEAWKNDLTNKAYKIEIRNTYNRWLEGMNEEFSGRREYIPPDPALALNSYLRGAYRKLFHFYWETGATEKSHRPSLTPNPTFSLPPVEPRFRVDRTTYPPAGFHVATTLVPFAREGTSLPEFRLLAASEDFTPLIQAIKEEFELWCQSFQATHSDGLFTAIFFVDDALELCSSLSQSQSGPFSDQIGFGELNKAMAAAKGYSFNRPAQFNIIDTSNLMDHLGIVNLLLSVLPLLRRDHNSYLNTEAFNTLQIDPNLRDQALLQAFGVDPTSLFSLIGIAPVDYICGLDTISQDRDKDVDCHFTRSRNVWKWVPRFHPEGLQDGEISNLTEFEYDIDAMNAFLATFYASHFTIRAPHTSSATFSLLLQRLKKVTSRSVDWEQLMKQLRFSITLIHGGQTGSFHQEQHTLDHLFGVHTKQLGQVPTEEELAGFNFSDVFRAQRDLETAKKLTHQIKTHEPVTCVTLAVPIETFRGLIQRKKSEIGTPFFHLSISQGGQSQSFSSLRRRMGKLDHAIVLNLDDVNIEKGSPLLIEDPEGWQGKSDVIFSCMVQTCIVLLKDCKVSLEFTPGPHLYAIRGSLPRKIFECSIHDYDNVRLSTKFPSPTLIGRQFTGKGEGANTPAGAKEHKVARKPKIVQNPHKIIFSETENRIERIIPGNSEDKKIDTLLHSRKNPPVHIQFPVGVAHAGSRSVSSWNLHRINLDKSPPVLINLQKYGNQGYEWVNESFKTAFTEQELQHSRGIPTDEASGVNETLVGVKSTIYRMIIGHTGIRQNQSSSYLLQNSTNGGFMFVYIKDLRLDLSANSIVADCGIVPLEESLATAALPKEIENLSEIQVSEKETSAWMQLSVGLVERCRTWVHKPSCEYFVHGRIPLSAPKLTFGMSPICGCGKGIFPKTFHNDPAFKPWASYATRAAIGPIFPPRLP</sequence>
<evidence type="ECO:0000256" key="1">
    <source>
        <dbReference type="SAM" id="MobiDB-lite"/>
    </source>
</evidence>
<accession>A0AAN8RQG5</accession>
<dbReference type="EMBL" id="JAVHJM010000001">
    <property type="protein sequence ID" value="KAK6520052.1"/>
    <property type="molecule type" value="Genomic_DNA"/>
</dbReference>